<organism evidence="1 2">
    <name type="scientific">Nitrosococcus watsoni (strain C-113)</name>
    <dbReference type="NCBI Taxonomy" id="105559"/>
    <lineage>
        <taxon>Bacteria</taxon>
        <taxon>Pseudomonadati</taxon>
        <taxon>Pseudomonadota</taxon>
        <taxon>Gammaproteobacteria</taxon>
        <taxon>Chromatiales</taxon>
        <taxon>Chromatiaceae</taxon>
        <taxon>Nitrosococcus</taxon>
    </lineage>
</organism>
<name>D8K998_NITWC</name>
<dbReference type="AlphaFoldDB" id="D8K998"/>
<dbReference type="KEGG" id="nwa:Nwat_2426"/>
<gene>
    <name evidence="1" type="ordered locus">Nwat_2426</name>
</gene>
<evidence type="ECO:0000313" key="2">
    <source>
        <dbReference type="Proteomes" id="UP000000393"/>
    </source>
</evidence>
<dbReference type="Proteomes" id="UP000000393">
    <property type="component" value="Chromosome"/>
</dbReference>
<dbReference type="STRING" id="105559.Nwat_2426"/>
<dbReference type="EMBL" id="CP002086">
    <property type="protein sequence ID" value="ADJ29241.1"/>
    <property type="molecule type" value="Genomic_DNA"/>
</dbReference>
<keyword evidence="2" id="KW-1185">Reference proteome</keyword>
<sequence>MEDIDAKEETITPEALITEFLKDMRGTEGTDVELLDILSEHILTVTPSETAVNCAASAIEVLAKERAEVLGGSSSNHN</sequence>
<protein>
    <submittedName>
        <fullName evidence="1">Uncharacterized protein</fullName>
    </submittedName>
</protein>
<proteinExistence type="predicted"/>
<dbReference type="HOGENOM" id="CLU_2618441_0_0_6"/>
<reference evidence="1 2" key="1">
    <citation type="submission" date="2010-06" db="EMBL/GenBank/DDBJ databases">
        <title>Complete sequence of chromosome of Nitrosococcus watsoni C-113.</title>
        <authorList>
            <consortium name="US DOE Joint Genome Institute"/>
            <person name="Lucas S."/>
            <person name="Copeland A."/>
            <person name="Lapidus A."/>
            <person name="Cheng J.-F."/>
            <person name="Bruce D."/>
            <person name="Goodwin L."/>
            <person name="Pitluck S."/>
            <person name="Malfatti S.A."/>
            <person name="Chain P.S.G."/>
            <person name="Land M."/>
            <person name="Hauser L."/>
            <person name="Kyrpides N."/>
            <person name="Ivanova N."/>
            <person name="Cambell M.A."/>
            <person name="Heidelberg J.F."/>
            <person name="Klotz M.G."/>
            <person name="Woyke T."/>
        </authorList>
    </citation>
    <scope>NUCLEOTIDE SEQUENCE [LARGE SCALE GENOMIC DNA]</scope>
    <source>
        <strain evidence="1 2">C-113</strain>
    </source>
</reference>
<accession>D8K998</accession>
<evidence type="ECO:0000313" key="1">
    <source>
        <dbReference type="EMBL" id="ADJ29241.1"/>
    </source>
</evidence>